<proteinExistence type="predicted"/>
<organism evidence="3 4">
    <name type="scientific">Podarcis lilfordi</name>
    <name type="common">Lilford's wall lizard</name>
    <dbReference type="NCBI Taxonomy" id="74358"/>
    <lineage>
        <taxon>Eukaryota</taxon>
        <taxon>Metazoa</taxon>
        <taxon>Chordata</taxon>
        <taxon>Craniata</taxon>
        <taxon>Vertebrata</taxon>
        <taxon>Euteleostomi</taxon>
        <taxon>Lepidosauria</taxon>
        <taxon>Squamata</taxon>
        <taxon>Bifurcata</taxon>
        <taxon>Unidentata</taxon>
        <taxon>Episquamata</taxon>
        <taxon>Laterata</taxon>
        <taxon>Lacertibaenia</taxon>
        <taxon>Lacertidae</taxon>
        <taxon>Podarcis</taxon>
    </lineage>
</organism>
<dbReference type="AlphaFoldDB" id="A0AA35P8F9"/>
<keyword evidence="2" id="KW-1133">Transmembrane helix</keyword>
<keyword evidence="2" id="KW-0812">Transmembrane</keyword>
<name>A0AA35P8F9_9SAUR</name>
<accession>A0AA35P8F9</accession>
<evidence type="ECO:0000313" key="3">
    <source>
        <dbReference type="EMBL" id="CAI5775492.1"/>
    </source>
</evidence>
<feature type="non-terminal residue" evidence="3">
    <location>
        <position position="1"/>
    </location>
</feature>
<feature type="transmembrane region" description="Helical" evidence="2">
    <location>
        <begin position="43"/>
        <end position="61"/>
    </location>
</feature>
<evidence type="ECO:0000313" key="4">
    <source>
        <dbReference type="Proteomes" id="UP001178461"/>
    </source>
</evidence>
<sequence>VLGAGPEDRNEPKPTVRKVDTTTTASVKSSPKHKVDSNMGNRASSSLLFIITALAVVWHSLL</sequence>
<feature type="region of interest" description="Disordered" evidence="1">
    <location>
        <begin position="1"/>
        <end position="40"/>
    </location>
</feature>
<gene>
    <name evidence="3" type="ORF">PODLI_1B010718</name>
</gene>
<evidence type="ECO:0000256" key="2">
    <source>
        <dbReference type="SAM" id="Phobius"/>
    </source>
</evidence>
<dbReference type="EMBL" id="OX395130">
    <property type="protein sequence ID" value="CAI5775492.1"/>
    <property type="molecule type" value="Genomic_DNA"/>
</dbReference>
<keyword evidence="2" id="KW-0472">Membrane</keyword>
<keyword evidence="4" id="KW-1185">Reference proteome</keyword>
<evidence type="ECO:0000256" key="1">
    <source>
        <dbReference type="SAM" id="MobiDB-lite"/>
    </source>
</evidence>
<dbReference type="Proteomes" id="UP001178461">
    <property type="component" value="Chromosome 5"/>
</dbReference>
<protein>
    <submittedName>
        <fullName evidence="3">Uncharacterized protein</fullName>
    </submittedName>
</protein>
<feature type="compositionally biased region" description="Basic and acidic residues" evidence="1">
    <location>
        <begin position="1"/>
        <end position="20"/>
    </location>
</feature>
<reference evidence="3" key="1">
    <citation type="submission" date="2022-12" db="EMBL/GenBank/DDBJ databases">
        <authorList>
            <person name="Alioto T."/>
            <person name="Alioto T."/>
            <person name="Gomez Garrido J."/>
        </authorList>
    </citation>
    <scope>NUCLEOTIDE SEQUENCE</scope>
</reference>